<dbReference type="EMBL" id="CAXDID020000045">
    <property type="protein sequence ID" value="CAL6002320.1"/>
    <property type="molecule type" value="Genomic_DNA"/>
</dbReference>
<evidence type="ECO:0000256" key="1">
    <source>
        <dbReference type="SAM" id="Phobius"/>
    </source>
</evidence>
<keyword evidence="4" id="KW-1185">Reference proteome</keyword>
<proteinExistence type="predicted"/>
<organism evidence="2">
    <name type="scientific">Hexamita inflata</name>
    <dbReference type="NCBI Taxonomy" id="28002"/>
    <lineage>
        <taxon>Eukaryota</taxon>
        <taxon>Metamonada</taxon>
        <taxon>Diplomonadida</taxon>
        <taxon>Hexamitidae</taxon>
        <taxon>Hexamitinae</taxon>
        <taxon>Hexamita</taxon>
    </lineage>
</organism>
<comment type="caution">
    <text evidence="2">The sequence shown here is derived from an EMBL/GenBank/DDBJ whole genome shotgun (WGS) entry which is preliminary data.</text>
</comment>
<evidence type="ECO:0000313" key="3">
    <source>
        <dbReference type="EMBL" id="CAL6002320.1"/>
    </source>
</evidence>
<dbReference type="AlphaFoldDB" id="A0AA86V6L3"/>
<feature type="transmembrane region" description="Helical" evidence="1">
    <location>
        <begin position="133"/>
        <end position="150"/>
    </location>
</feature>
<keyword evidence="1" id="KW-0472">Membrane</keyword>
<reference evidence="3 4" key="2">
    <citation type="submission" date="2024-07" db="EMBL/GenBank/DDBJ databases">
        <authorList>
            <person name="Akdeniz Z."/>
        </authorList>
    </citation>
    <scope>NUCLEOTIDE SEQUENCE [LARGE SCALE GENOMIC DNA]</scope>
</reference>
<dbReference type="EMBL" id="CATOUU010001185">
    <property type="protein sequence ID" value="CAI9978461.1"/>
    <property type="molecule type" value="Genomic_DNA"/>
</dbReference>
<accession>A0AA86V6L3</accession>
<keyword evidence="1" id="KW-0812">Transmembrane</keyword>
<gene>
    <name evidence="3" type="ORF">HINF_LOCUS17863</name>
    <name evidence="2" type="ORF">HINF_LOCUS66106</name>
</gene>
<evidence type="ECO:0000313" key="2">
    <source>
        <dbReference type="EMBL" id="CAI9978461.1"/>
    </source>
</evidence>
<keyword evidence="1" id="KW-1133">Transmembrane helix</keyword>
<dbReference type="Proteomes" id="UP001642409">
    <property type="component" value="Unassembled WGS sequence"/>
</dbReference>
<reference evidence="2" key="1">
    <citation type="submission" date="2023-06" db="EMBL/GenBank/DDBJ databases">
        <authorList>
            <person name="Kurt Z."/>
        </authorList>
    </citation>
    <scope>NUCLEOTIDE SEQUENCE</scope>
</reference>
<sequence>MFINVSWYYRQSLCTRSAKECFDTSSTSLWSFQRMNIQRQYSVILFLTMQDDKAPTTDFVAQTKLQFESTKCSKPWNKFFKFIFYHYTNFNQYLIIYAFDQIFSSSPVSFIRSSTKTKTQITSDFFFSRIRSILVYLMIILNIVEASYQGG</sequence>
<protein>
    <submittedName>
        <fullName evidence="3">Hypothetical_protein</fullName>
    </submittedName>
</protein>
<evidence type="ECO:0000313" key="4">
    <source>
        <dbReference type="Proteomes" id="UP001642409"/>
    </source>
</evidence>
<name>A0AA86V6L3_9EUKA</name>